<sequence>MLTIWKYAAKGFTVRMTRQVEDFIPELVAFSVDFFGSLFISVCMSSSSSFYLTALFIGLDVVHLLVKFREISSLEKKILQMLQNRRQTESSTSAPLSQDSDLVTMIVRAVQDPKTYRLGSLDRVRIWADPPHLISEQAYTYLQGQEASGNFGARIRSTNTRTIFAVASRRRFSSWMARRTSVGPIHIVPTPTHALNSNGAKGTESLRQNTQSGHLVLNGLQLLFDFEYLMLVEYIECVVPFVYLVYKSVLEQLPNVVYYPGGVGKWGTTAVTNLIVFAVLEVGPLVLVHLFLRHKFAFSPLHQLAFVLETQFHTIQASLFSLMLFTLQYQLAHLGSYFLLLSIKNHTFAANSLPCSAGVDFSFRFEWLRR</sequence>
<keyword evidence="1" id="KW-1133">Transmembrane helix</keyword>
<evidence type="ECO:0000313" key="2">
    <source>
        <dbReference type="EMBL" id="KAE9265521.1"/>
    </source>
</evidence>
<accession>A0A6A4AZN1</accession>
<feature type="transmembrane region" description="Helical" evidence="1">
    <location>
        <begin position="266"/>
        <end position="292"/>
    </location>
</feature>
<comment type="caution">
    <text evidence="2">The sequence shown here is derived from an EMBL/GenBank/DDBJ whole genome shotgun (WGS) entry which is preliminary data.</text>
</comment>
<evidence type="ECO:0000256" key="1">
    <source>
        <dbReference type="SAM" id="Phobius"/>
    </source>
</evidence>
<keyword evidence="1" id="KW-0472">Membrane</keyword>
<organism evidence="2 3">
    <name type="scientific">Phytophthora fragariae</name>
    <dbReference type="NCBI Taxonomy" id="53985"/>
    <lineage>
        <taxon>Eukaryota</taxon>
        <taxon>Sar</taxon>
        <taxon>Stramenopiles</taxon>
        <taxon>Oomycota</taxon>
        <taxon>Peronosporomycetes</taxon>
        <taxon>Peronosporales</taxon>
        <taxon>Peronosporaceae</taxon>
        <taxon>Phytophthora</taxon>
    </lineage>
</organism>
<keyword evidence="1" id="KW-0812">Transmembrane</keyword>
<protein>
    <submittedName>
        <fullName evidence="2">Uncharacterized protein</fullName>
    </submittedName>
</protein>
<proteinExistence type="predicted"/>
<dbReference type="EMBL" id="QXGE01006297">
    <property type="protein sequence ID" value="KAE9265521.1"/>
    <property type="molecule type" value="Genomic_DNA"/>
</dbReference>
<feature type="transmembrane region" description="Helical" evidence="1">
    <location>
        <begin position="48"/>
        <end position="66"/>
    </location>
</feature>
<dbReference type="AlphaFoldDB" id="A0A6A4AZN1"/>
<gene>
    <name evidence="2" type="ORF">PF001_g30851</name>
</gene>
<evidence type="ECO:0000313" key="3">
    <source>
        <dbReference type="Proteomes" id="UP000437068"/>
    </source>
</evidence>
<dbReference type="Proteomes" id="UP000437068">
    <property type="component" value="Unassembled WGS sequence"/>
</dbReference>
<name>A0A6A4AZN1_9STRA</name>
<reference evidence="2 3" key="1">
    <citation type="submission" date="2018-08" db="EMBL/GenBank/DDBJ databases">
        <title>Genomic investigation of the strawberry pathogen Phytophthora fragariae indicates pathogenicity is determined by transcriptional variation in three key races.</title>
        <authorList>
            <person name="Adams T.M."/>
            <person name="Armitage A.D."/>
            <person name="Sobczyk M.K."/>
            <person name="Bates H.J."/>
            <person name="Dunwell J.M."/>
            <person name="Nellist C.F."/>
            <person name="Harrison R.J."/>
        </authorList>
    </citation>
    <scope>NUCLEOTIDE SEQUENCE [LARGE SCALE GENOMIC DNA]</scope>
    <source>
        <strain evidence="2 3">A4</strain>
    </source>
</reference>